<feature type="compositionally biased region" description="Polar residues" evidence="1">
    <location>
        <begin position="276"/>
        <end position="285"/>
    </location>
</feature>
<feature type="region of interest" description="Disordered" evidence="1">
    <location>
        <begin position="276"/>
        <end position="307"/>
    </location>
</feature>
<dbReference type="GO" id="GO:0007623">
    <property type="term" value="P:circadian rhythm"/>
    <property type="evidence" value="ECO:0007669"/>
    <property type="project" value="InterPro"/>
</dbReference>
<gene>
    <name evidence="2" type="ORF">FNV43_RR25369</name>
</gene>
<sequence length="391" mass="43475">MMDWYFESGTDDLVVPRDRGLSDRLPSPDSWSAWGIGAAESFPTPNKFIVFDPKFTREVSSFNGASLCNQMEMEDSTHDKYQSSSSSECGRFSDESCRQTILSSNRPDYQLEDLAGLEQMDDIFLSSMLDDLPGAENPNESFCFSPESPCDMMESNNLPRDMTLDSQSFTSSVHSVGSSRYLKTHAFSPSVGLEKGDITASEFNACDSDQNDFPQMKALPIKVLVPSGHNSMNGPIGEDKSLEESVLQELKMVMTQLTEKTRIGLRDSLYRLAKNSKQQHCTTQSPDEDLEMESPPSWTAQAEETVRSGTKMVTESETNTIDRAMANLMFNRLDFNVQDLPLAASSNVKHKMIGSTEPPDCKLYESQVHHSDSCFAPPKDAEVPILGQQDP</sequence>
<dbReference type="AlphaFoldDB" id="A0A8K0DT08"/>
<dbReference type="PANTHER" id="PTHR33334:SF10">
    <property type="entry name" value="PROTEIN LNK4"/>
    <property type="match status" value="1"/>
</dbReference>
<dbReference type="InterPro" id="IPR039928">
    <property type="entry name" value="LNK"/>
</dbReference>
<dbReference type="OrthoDB" id="1939712at2759"/>
<dbReference type="EMBL" id="VOIH02000011">
    <property type="protein sequence ID" value="KAF3434266.1"/>
    <property type="molecule type" value="Genomic_DNA"/>
</dbReference>
<reference evidence="2" key="1">
    <citation type="submission" date="2020-03" db="EMBL/GenBank/DDBJ databases">
        <title>A high-quality chromosome-level genome assembly of a woody plant with both climbing and erect habits, Rhamnella rubrinervis.</title>
        <authorList>
            <person name="Lu Z."/>
            <person name="Yang Y."/>
            <person name="Zhu X."/>
            <person name="Sun Y."/>
        </authorList>
    </citation>
    <scope>NUCLEOTIDE SEQUENCE</scope>
    <source>
        <strain evidence="2">BYM</strain>
        <tissue evidence="2">Leaf</tissue>
    </source>
</reference>
<keyword evidence="3" id="KW-1185">Reference proteome</keyword>
<organism evidence="2 3">
    <name type="scientific">Rhamnella rubrinervis</name>
    <dbReference type="NCBI Taxonomy" id="2594499"/>
    <lineage>
        <taxon>Eukaryota</taxon>
        <taxon>Viridiplantae</taxon>
        <taxon>Streptophyta</taxon>
        <taxon>Embryophyta</taxon>
        <taxon>Tracheophyta</taxon>
        <taxon>Spermatophyta</taxon>
        <taxon>Magnoliopsida</taxon>
        <taxon>eudicotyledons</taxon>
        <taxon>Gunneridae</taxon>
        <taxon>Pentapetalae</taxon>
        <taxon>rosids</taxon>
        <taxon>fabids</taxon>
        <taxon>Rosales</taxon>
        <taxon>Rhamnaceae</taxon>
        <taxon>rhamnoid group</taxon>
        <taxon>Rhamneae</taxon>
        <taxon>Rhamnella</taxon>
    </lineage>
</organism>
<name>A0A8K0DT08_9ROSA</name>
<feature type="compositionally biased region" description="Polar residues" evidence="1">
    <location>
        <begin position="296"/>
        <end position="307"/>
    </location>
</feature>
<accession>A0A8K0DT08</accession>
<evidence type="ECO:0008006" key="4">
    <source>
        <dbReference type="Google" id="ProtNLM"/>
    </source>
</evidence>
<proteinExistence type="predicted"/>
<protein>
    <recommendedName>
        <fullName evidence="4">Protein LNK3</fullName>
    </recommendedName>
</protein>
<comment type="caution">
    <text evidence="2">The sequence shown here is derived from an EMBL/GenBank/DDBJ whole genome shotgun (WGS) entry which is preliminary data.</text>
</comment>
<evidence type="ECO:0000313" key="3">
    <source>
        <dbReference type="Proteomes" id="UP000796880"/>
    </source>
</evidence>
<evidence type="ECO:0000313" key="2">
    <source>
        <dbReference type="EMBL" id="KAF3434266.1"/>
    </source>
</evidence>
<dbReference type="Proteomes" id="UP000796880">
    <property type="component" value="Unassembled WGS sequence"/>
</dbReference>
<evidence type="ECO:0000256" key="1">
    <source>
        <dbReference type="SAM" id="MobiDB-lite"/>
    </source>
</evidence>
<dbReference type="GO" id="GO:0006355">
    <property type="term" value="P:regulation of DNA-templated transcription"/>
    <property type="evidence" value="ECO:0007669"/>
    <property type="project" value="InterPro"/>
</dbReference>
<dbReference type="PANTHER" id="PTHR33334">
    <property type="entry name" value="PROTEIN LNK1"/>
    <property type="match status" value="1"/>
</dbReference>